<dbReference type="PATRIC" id="fig|391937.3.peg.1935"/>
<name>K2MDY7_9HYPH</name>
<dbReference type="GO" id="GO:0033202">
    <property type="term" value="C:DNA helicase complex"/>
    <property type="evidence" value="ECO:0007669"/>
    <property type="project" value="TreeGrafter"/>
</dbReference>
<accession>K2MDY7</accession>
<keyword evidence="5 15" id="KW-0347">Helicase</keyword>
<protein>
    <recommendedName>
        <fullName evidence="12">DNA 3'-5' helicase</fullName>
        <ecNumber evidence="12">5.6.2.4</ecNumber>
    </recommendedName>
    <alternativeName>
        <fullName evidence="13">DNA 3'-5' helicase II</fullName>
    </alternativeName>
</protein>
<dbReference type="Proteomes" id="UP000006786">
    <property type="component" value="Unassembled WGS sequence"/>
</dbReference>
<keyword evidence="8" id="KW-0238">DNA-binding</keyword>
<dbReference type="InterPro" id="IPR014016">
    <property type="entry name" value="UvrD-like_ATP-bd"/>
</dbReference>
<feature type="binding site" evidence="15">
    <location>
        <begin position="29"/>
        <end position="36"/>
    </location>
    <ligand>
        <name>ATP</name>
        <dbReference type="ChEBI" id="CHEBI:30616"/>
    </ligand>
</feature>
<keyword evidence="6" id="KW-0269">Exonuclease</keyword>
<keyword evidence="19" id="KW-1185">Reference proteome</keyword>
<dbReference type="Gene3D" id="3.40.50.300">
    <property type="entry name" value="P-loop containing nucleotide triphosphate hydrolases"/>
    <property type="match status" value="4"/>
</dbReference>
<dbReference type="GO" id="GO:0005524">
    <property type="term" value="F:ATP binding"/>
    <property type="evidence" value="ECO:0007669"/>
    <property type="project" value="UniProtKB-UniRule"/>
</dbReference>
<dbReference type="STRING" id="391937.NA2_09393"/>
<dbReference type="EMBL" id="AMRM01000009">
    <property type="protein sequence ID" value="EKF18985.1"/>
    <property type="molecule type" value="Genomic_DNA"/>
</dbReference>
<dbReference type="eggNOG" id="COG1074">
    <property type="taxonomic scope" value="Bacteria"/>
</dbReference>
<sequence>MKKAFTIPPDTLKAQALAADPANSAWVSANAGSGKTHVLAQRVIRLLLQGADPSKILCLTYTRAAAANMANRVFRDLAGWSLMPDADLSAIIADLERRAPDAAMLARARRLFARALETPGGLKIQTIHAFCEAILHQFPLEANIAGHFELLDSQMEEALLAEARRDLLTAAMGDGDSLAEAFAAVLERGGESGLQDLLSEIVARRDGLRAFIDEIGNDPVPYAALFEAFGFAPDDDAEAIASSVWPLPGFDAGAFCAFVAEAEAVDAKTVLKSIVPEATLAFEERDPLRRLEHLRKGFLKADGGIYGESTFKAALRNAVPGIVERYAEAAGLIRDTADRLALFRMLEATRAALTIADGMIARYERLKRARGFLDFNDLIMRTIRLLARADAGPWVQYKLDKGIDHVLIDEAQDTSPEQWQIVRLLAEEFFAGESAREGLMRTIFAVGDEKQSIYSFQGAEPAAFGESGRAFEKKVRAAERPFERLKLRYSFRSTEDVLRAADLVFSRADVAQGLTHDPEPIEHLAVRAAQPGYVEVWSPIAPEIVEEPDDWTEAIDHASAPAVRLAETIAATVEGWIRDGEIIEGTGKRLTAGDVLVLVRKRDRFVHALSRSLKNRHIDVAGADRLRLTAHIAVQDLIALGRFLIQPHDDLSLAAVLKSPLFGMDEERLFRLAWKRGAATPLFDAMRAQALTDPALEKMVETLQGWQNEAAFRPAFEFYAGLLSGTRRREGARRLFVARLGHEANDILDEFLSFALAGERAGLHGLEALLSALDGQAPEIKREMDQTRDELRIMTVHAAKGLEAPVVFLVDPGSAPFSAQHLPKLMPFSPAGKGWQGKGFLWRAGKDVANAAVAGFEGEAREKAEQEYRRLLYVGMTRAEDRLIVCGYHGMREPQALTWQNIVRDALSGAAEAEELAGPEICAPVYRYRVSDAPPRKPVAETAPAAAETPVLPPALLAPPPAQVNLPRPLSPSRAGALIEAEHEPVASPRSPVLDGADAPAFAIRRGLAVHRLLQMLPDCPAETRGEAARRYLARAGADWSAAEREAAWRSVEAILDDPRFQPLFAEGSRAEVAVTGELDLAGARRSVSGKIDRLAVTGDTVLIVDYKTNRPAPETLDRAPPAYVAQLALYAELLKPLYPGHTVHAALLFTEAPLLLPVPAARLVEALARLGSA</sequence>
<dbReference type="GO" id="GO:0000725">
    <property type="term" value="P:recombinational repair"/>
    <property type="evidence" value="ECO:0007669"/>
    <property type="project" value="TreeGrafter"/>
</dbReference>
<dbReference type="InterPro" id="IPR011335">
    <property type="entry name" value="Restrct_endonuc-II-like"/>
</dbReference>
<dbReference type="Gene3D" id="3.90.320.10">
    <property type="match status" value="1"/>
</dbReference>
<feature type="domain" description="UvrD-like helicase ATP-binding" evidence="16">
    <location>
        <begin position="8"/>
        <end position="494"/>
    </location>
</feature>
<dbReference type="GO" id="GO:0004527">
    <property type="term" value="F:exonuclease activity"/>
    <property type="evidence" value="ECO:0007669"/>
    <property type="project" value="UniProtKB-KW"/>
</dbReference>
<dbReference type="RefSeq" id="WP_008596446.1">
    <property type="nucleotide sequence ID" value="NZ_AMRM01000009.1"/>
</dbReference>
<proteinExistence type="predicted"/>
<dbReference type="SUPFAM" id="SSF52980">
    <property type="entry name" value="Restriction endonuclease-like"/>
    <property type="match status" value="1"/>
</dbReference>
<dbReference type="OrthoDB" id="9810135at2"/>
<dbReference type="AlphaFoldDB" id="K2MDY7"/>
<comment type="catalytic activity">
    <reaction evidence="11">
        <text>Couples ATP hydrolysis with the unwinding of duplex DNA by translocating in the 3'-5' direction.</text>
        <dbReference type="EC" id="5.6.2.4"/>
    </reaction>
</comment>
<dbReference type="EC" id="5.6.2.4" evidence="12"/>
<dbReference type="InterPro" id="IPR014017">
    <property type="entry name" value="DNA_helicase_UvrD-like_C"/>
</dbReference>
<evidence type="ECO:0000256" key="12">
    <source>
        <dbReference type="ARBA" id="ARBA00034808"/>
    </source>
</evidence>
<keyword evidence="2 15" id="KW-0547">Nucleotide-binding</keyword>
<evidence type="ECO:0000256" key="5">
    <source>
        <dbReference type="ARBA" id="ARBA00022806"/>
    </source>
</evidence>
<keyword evidence="10" id="KW-0413">Isomerase</keyword>
<evidence type="ECO:0000256" key="3">
    <source>
        <dbReference type="ARBA" id="ARBA00022763"/>
    </source>
</evidence>
<evidence type="ECO:0000256" key="9">
    <source>
        <dbReference type="ARBA" id="ARBA00023204"/>
    </source>
</evidence>
<evidence type="ECO:0000259" key="16">
    <source>
        <dbReference type="PROSITE" id="PS51198"/>
    </source>
</evidence>
<dbReference type="Pfam" id="PF00580">
    <property type="entry name" value="UvrD-helicase"/>
    <property type="match status" value="1"/>
</dbReference>
<keyword evidence="7 15" id="KW-0067">ATP-binding</keyword>
<dbReference type="InterPro" id="IPR000212">
    <property type="entry name" value="DNA_helicase_UvrD/REP"/>
</dbReference>
<dbReference type="InterPro" id="IPR014151">
    <property type="entry name" value="DNA_helicase_AddA"/>
</dbReference>
<keyword evidence="9" id="KW-0234">DNA repair</keyword>
<dbReference type="GO" id="GO:0043138">
    <property type="term" value="F:3'-5' DNA helicase activity"/>
    <property type="evidence" value="ECO:0007669"/>
    <property type="project" value="UniProtKB-EC"/>
</dbReference>
<dbReference type="InterPro" id="IPR038726">
    <property type="entry name" value="PDDEXK_AddAB-type"/>
</dbReference>
<evidence type="ECO:0000256" key="6">
    <source>
        <dbReference type="ARBA" id="ARBA00022839"/>
    </source>
</evidence>
<dbReference type="SUPFAM" id="SSF52540">
    <property type="entry name" value="P-loop containing nucleoside triphosphate hydrolases"/>
    <property type="match status" value="1"/>
</dbReference>
<evidence type="ECO:0000259" key="17">
    <source>
        <dbReference type="PROSITE" id="PS51217"/>
    </source>
</evidence>
<organism evidence="18 19">
    <name type="scientific">Nitratireductor pacificus pht-3B</name>
    <dbReference type="NCBI Taxonomy" id="391937"/>
    <lineage>
        <taxon>Bacteria</taxon>
        <taxon>Pseudomonadati</taxon>
        <taxon>Pseudomonadota</taxon>
        <taxon>Alphaproteobacteria</taxon>
        <taxon>Hyphomicrobiales</taxon>
        <taxon>Phyllobacteriaceae</taxon>
        <taxon>Nitratireductor</taxon>
    </lineage>
</organism>
<dbReference type="Pfam" id="PF13361">
    <property type="entry name" value="UvrD_C"/>
    <property type="match status" value="1"/>
</dbReference>
<evidence type="ECO:0000256" key="15">
    <source>
        <dbReference type="PROSITE-ProRule" id="PRU00560"/>
    </source>
</evidence>
<evidence type="ECO:0000256" key="4">
    <source>
        <dbReference type="ARBA" id="ARBA00022801"/>
    </source>
</evidence>
<dbReference type="InterPro" id="IPR027417">
    <property type="entry name" value="P-loop_NTPase"/>
</dbReference>
<comment type="catalytic activity">
    <reaction evidence="14">
        <text>ATP + H2O = ADP + phosphate + H(+)</text>
        <dbReference type="Rhea" id="RHEA:13065"/>
        <dbReference type="ChEBI" id="CHEBI:15377"/>
        <dbReference type="ChEBI" id="CHEBI:15378"/>
        <dbReference type="ChEBI" id="CHEBI:30616"/>
        <dbReference type="ChEBI" id="CHEBI:43474"/>
        <dbReference type="ChEBI" id="CHEBI:456216"/>
        <dbReference type="EC" id="5.6.2.4"/>
    </reaction>
</comment>
<dbReference type="Pfam" id="PF12705">
    <property type="entry name" value="PDDEXK_1"/>
    <property type="match status" value="1"/>
</dbReference>
<dbReference type="PROSITE" id="PS51198">
    <property type="entry name" value="UVRD_HELICASE_ATP_BIND"/>
    <property type="match status" value="1"/>
</dbReference>
<dbReference type="GO" id="GO:0003677">
    <property type="term" value="F:DNA binding"/>
    <property type="evidence" value="ECO:0007669"/>
    <property type="project" value="UniProtKB-KW"/>
</dbReference>
<gene>
    <name evidence="18" type="ORF">NA2_09393</name>
</gene>
<comment type="caution">
    <text evidence="18">The sequence shown here is derived from an EMBL/GenBank/DDBJ whole genome shotgun (WGS) entry which is preliminary data.</text>
</comment>
<dbReference type="Gene3D" id="1.10.486.10">
    <property type="entry name" value="PCRA, domain 4"/>
    <property type="match status" value="1"/>
</dbReference>
<evidence type="ECO:0000256" key="11">
    <source>
        <dbReference type="ARBA" id="ARBA00034617"/>
    </source>
</evidence>
<evidence type="ECO:0000256" key="14">
    <source>
        <dbReference type="ARBA" id="ARBA00048988"/>
    </source>
</evidence>
<dbReference type="GO" id="GO:0005829">
    <property type="term" value="C:cytosol"/>
    <property type="evidence" value="ECO:0007669"/>
    <property type="project" value="TreeGrafter"/>
</dbReference>
<evidence type="ECO:0000256" key="2">
    <source>
        <dbReference type="ARBA" id="ARBA00022741"/>
    </source>
</evidence>
<dbReference type="InterPro" id="IPR011604">
    <property type="entry name" value="PDDEXK-like_dom_sf"/>
</dbReference>
<keyword evidence="3" id="KW-0227">DNA damage</keyword>
<dbReference type="NCBIfam" id="TIGR02784">
    <property type="entry name" value="addA_alphas"/>
    <property type="match status" value="1"/>
</dbReference>
<dbReference type="PANTHER" id="PTHR11070">
    <property type="entry name" value="UVRD / RECB / PCRA DNA HELICASE FAMILY MEMBER"/>
    <property type="match status" value="1"/>
</dbReference>
<dbReference type="PROSITE" id="PS51217">
    <property type="entry name" value="UVRD_HELICASE_CTER"/>
    <property type="match status" value="1"/>
</dbReference>
<feature type="domain" description="UvrD-like helicase C-terminal" evidence="17">
    <location>
        <begin position="511"/>
        <end position="801"/>
    </location>
</feature>
<keyword evidence="4 15" id="KW-0378">Hydrolase</keyword>
<evidence type="ECO:0000313" key="19">
    <source>
        <dbReference type="Proteomes" id="UP000006786"/>
    </source>
</evidence>
<evidence type="ECO:0000256" key="13">
    <source>
        <dbReference type="ARBA" id="ARBA00034923"/>
    </source>
</evidence>
<evidence type="ECO:0000256" key="7">
    <source>
        <dbReference type="ARBA" id="ARBA00022840"/>
    </source>
</evidence>
<reference evidence="18 19" key="1">
    <citation type="journal article" date="2012" name="J. Bacteriol.">
        <title>Genome Sequence of Nitratireductor pacificus Type Strain pht-3B.</title>
        <authorList>
            <person name="Lai Q."/>
            <person name="Li G."/>
            <person name="Shao Z."/>
        </authorList>
    </citation>
    <scope>NUCLEOTIDE SEQUENCE [LARGE SCALE GENOMIC DNA]</scope>
    <source>
        <strain evidence="19">pht-3B</strain>
    </source>
</reference>
<evidence type="ECO:0000256" key="10">
    <source>
        <dbReference type="ARBA" id="ARBA00023235"/>
    </source>
</evidence>
<evidence type="ECO:0000256" key="8">
    <source>
        <dbReference type="ARBA" id="ARBA00023125"/>
    </source>
</evidence>
<evidence type="ECO:0000256" key="1">
    <source>
        <dbReference type="ARBA" id="ARBA00022722"/>
    </source>
</evidence>
<evidence type="ECO:0000313" key="18">
    <source>
        <dbReference type="EMBL" id="EKF18985.1"/>
    </source>
</evidence>
<dbReference type="PANTHER" id="PTHR11070:SF2">
    <property type="entry name" value="ATP-DEPENDENT DNA HELICASE SRS2"/>
    <property type="match status" value="1"/>
</dbReference>
<keyword evidence="1" id="KW-0540">Nuclease</keyword>